<keyword evidence="1" id="KW-0472">Membrane</keyword>
<dbReference type="InterPro" id="IPR045931">
    <property type="entry name" value="DUF6350"/>
</dbReference>
<feature type="transmembrane region" description="Helical" evidence="1">
    <location>
        <begin position="219"/>
        <end position="239"/>
    </location>
</feature>
<feature type="transmembrane region" description="Helical" evidence="1">
    <location>
        <begin position="121"/>
        <end position="146"/>
    </location>
</feature>
<evidence type="ECO:0000313" key="3">
    <source>
        <dbReference type="Proteomes" id="UP000031419"/>
    </source>
</evidence>
<name>A0A073B2Q4_9PSEU</name>
<reference evidence="2 3" key="1">
    <citation type="submission" date="2014-06" db="EMBL/GenBank/DDBJ databases">
        <title>Saccharopolyspora rectivirgula DSM-43113 Genome sequencing.</title>
        <authorList>
            <person name="Barrera C."/>
            <person name="Millon L."/>
            <person name="Rognon B."/>
            <person name="Zaugg C."/>
            <person name="Monod M."/>
        </authorList>
    </citation>
    <scope>NUCLEOTIDE SEQUENCE [LARGE SCALE GENOMIC DNA]</scope>
    <source>
        <strain evidence="2 3">DSM 43113</strain>
    </source>
</reference>
<feature type="transmembrane region" description="Helical" evidence="1">
    <location>
        <begin position="331"/>
        <end position="350"/>
    </location>
</feature>
<organism evidence="2 3">
    <name type="scientific">Saccharopolyspora rectivirgula</name>
    <dbReference type="NCBI Taxonomy" id="28042"/>
    <lineage>
        <taxon>Bacteria</taxon>
        <taxon>Bacillati</taxon>
        <taxon>Actinomycetota</taxon>
        <taxon>Actinomycetes</taxon>
        <taxon>Pseudonocardiales</taxon>
        <taxon>Pseudonocardiaceae</taxon>
        <taxon>Saccharopolyspora</taxon>
    </lineage>
</organism>
<keyword evidence="1" id="KW-0812">Transmembrane</keyword>
<dbReference type="STRING" id="28042.GU90_01830"/>
<keyword evidence="3" id="KW-1185">Reference proteome</keyword>
<evidence type="ECO:0000313" key="2">
    <source>
        <dbReference type="EMBL" id="KEI45846.1"/>
    </source>
</evidence>
<protein>
    <submittedName>
        <fullName evidence="2">Uncharacterized protein</fullName>
    </submittedName>
</protein>
<feature type="transmembrane region" description="Helical" evidence="1">
    <location>
        <begin position="93"/>
        <end position="115"/>
    </location>
</feature>
<dbReference type="Pfam" id="PF19877">
    <property type="entry name" value="DUF6350"/>
    <property type="match status" value="1"/>
</dbReference>
<dbReference type="EMBL" id="JNVU01000006">
    <property type="protein sequence ID" value="KEI45846.1"/>
    <property type="molecule type" value="Genomic_DNA"/>
</dbReference>
<feature type="transmembrane region" description="Helical" evidence="1">
    <location>
        <begin position="158"/>
        <end position="183"/>
    </location>
</feature>
<feature type="transmembrane region" description="Helical" evidence="1">
    <location>
        <begin position="259"/>
        <end position="279"/>
    </location>
</feature>
<dbReference type="AlphaFoldDB" id="A0A073B2Q4"/>
<comment type="caution">
    <text evidence="2">The sequence shown here is derived from an EMBL/GenBank/DDBJ whole genome shotgun (WGS) entry which is preliminary data.</text>
</comment>
<keyword evidence="1" id="KW-1133">Transmembrane helix</keyword>
<feature type="transmembrane region" description="Helical" evidence="1">
    <location>
        <begin position="291"/>
        <end position="311"/>
    </location>
</feature>
<proteinExistence type="predicted"/>
<dbReference type="Proteomes" id="UP000031419">
    <property type="component" value="Unassembled WGS sequence"/>
</dbReference>
<feature type="transmembrane region" description="Helical" evidence="1">
    <location>
        <begin position="189"/>
        <end position="212"/>
    </location>
</feature>
<accession>A0A073B2Q4</accession>
<gene>
    <name evidence="2" type="ORF">GU90_01830</name>
</gene>
<dbReference type="eggNOG" id="COG2311">
    <property type="taxonomic scope" value="Bacteria"/>
</dbReference>
<sequence length="399" mass="39168">MLAGVVLATLLSSLLAAALLIALVLLTASGVDAAPGQVLAAAPLVWLAAHRVPLSIGQDPLSALPMLPTLALGWSVAACSAKAARKLPATVHAGAVSLAAGFAHACCGGLLAQVLVPPVAVHTGVAVLGCGLTSGCASAIGVACGWAGSRLDARLRAVLRVTGVALAGVVAAGGIALLAGWCAAAPRSVAGFAAAGTAGDAFGLAVLCLLYLPNALVLSWSFIAGPGYAAGPVSVQLVSDARPPDVGFPLLAALPSAHTPGLWLVVLLPVATGVLTGVACRRGQRTGADRLLCLGCAAVLVALVMLVLAALAGGELGRGPHTPVSAPALPLALVTLCWTGLPALGALWVLEGAGAAERTREAKPPPPELDPAAVADIESALRDVLADSDGRSSRVDGEG</sequence>
<evidence type="ECO:0000256" key="1">
    <source>
        <dbReference type="SAM" id="Phobius"/>
    </source>
</evidence>